<accession>A0ABQ2K9T2</accession>
<evidence type="ECO:0000313" key="6">
    <source>
        <dbReference type="EMBL" id="GGN77142.1"/>
    </source>
</evidence>
<proteinExistence type="inferred from homology"/>
<organism evidence="6 7">
    <name type="scientific">Agrococcus terreus</name>
    <dbReference type="NCBI Taxonomy" id="574649"/>
    <lineage>
        <taxon>Bacteria</taxon>
        <taxon>Bacillati</taxon>
        <taxon>Actinomycetota</taxon>
        <taxon>Actinomycetes</taxon>
        <taxon>Micrococcales</taxon>
        <taxon>Microbacteriaceae</taxon>
        <taxon>Agrococcus</taxon>
    </lineage>
</organism>
<dbReference type="Pfam" id="PF00005">
    <property type="entry name" value="ABC_tran"/>
    <property type="match status" value="1"/>
</dbReference>
<dbReference type="SUPFAM" id="SSF52540">
    <property type="entry name" value="P-loop containing nucleoside triphosphate hydrolases"/>
    <property type="match status" value="1"/>
</dbReference>
<dbReference type="Gene3D" id="3.40.50.300">
    <property type="entry name" value="P-loop containing nucleotide triphosphate hydrolases"/>
    <property type="match status" value="1"/>
</dbReference>
<feature type="domain" description="ABC transporter" evidence="5">
    <location>
        <begin position="5"/>
        <end position="226"/>
    </location>
</feature>
<protein>
    <submittedName>
        <fullName evidence="6">Multidrug ABC transporter ATPase</fullName>
    </submittedName>
</protein>
<dbReference type="InterPro" id="IPR003593">
    <property type="entry name" value="AAA+_ATPase"/>
</dbReference>
<keyword evidence="2" id="KW-0813">Transport</keyword>
<evidence type="ECO:0000259" key="5">
    <source>
        <dbReference type="PROSITE" id="PS50893"/>
    </source>
</evidence>
<comment type="caution">
    <text evidence="6">The sequence shown here is derived from an EMBL/GenBank/DDBJ whole genome shotgun (WGS) entry which is preliminary data.</text>
</comment>
<keyword evidence="3" id="KW-0547">Nucleotide-binding</keyword>
<dbReference type="Proteomes" id="UP000626982">
    <property type="component" value="Unassembled WGS sequence"/>
</dbReference>
<dbReference type="InterPro" id="IPR027417">
    <property type="entry name" value="P-loop_NTPase"/>
</dbReference>
<sequence length="310" mass="32272">MSAAVVVRSLTRVFPGGGGIHDVHLAVDDRAVTAIVGPNGAGKTVLLSIVAGLARADSGAVELGDADARVALCPDVPQFEPWLTAREVVETSLALTGVRGTDAARDAVRAALASCGIEAVAERRVGGFSRGMLQRLGMAAALVADPAVLILDEPSSALDPIGRSEVRDLIAAEGRRRCVILSSHALGEVEQVADRVVVLDRGRVVADGSTAEVLGAGLAPEWTIRLAGPSPLGVVPSSLGPRQAPDASGVVRLERVSDEVWTVRFESFDAAADGLLPVLESLRAPIVEVTLRDRDLDASFARLVRERIVA</sequence>
<evidence type="ECO:0000256" key="3">
    <source>
        <dbReference type="ARBA" id="ARBA00022741"/>
    </source>
</evidence>
<keyword evidence="4" id="KW-0067">ATP-binding</keyword>
<evidence type="ECO:0000256" key="4">
    <source>
        <dbReference type="ARBA" id="ARBA00022840"/>
    </source>
</evidence>
<reference evidence="7" key="1">
    <citation type="journal article" date="2019" name="Int. J. Syst. Evol. Microbiol.">
        <title>The Global Catalogue of Microorganisms (GCM) 10K type strain sequencing project: providing services to taxonomists for standard genome sequencing and annotation.</title>
        <authorList>
            <consortium name="The Broad Institute Genomics Platform"/>
            <consortium name="The Broad Institute Genome Sequencing Center for Infectious Disease"/>
            <person name="Wu L."/>
            <person name="Ma J."/>
        </authorList>
    </citation>
    <scope>NUCLEOTIDE SEQUENCE [LARGE SCALE GENOMIC DNA]</scope>
    <source>
        <strain evidence="7">CGMCC 1.6960</strain>
    </source>
</reference>
<gene>
    <name evidence="6" type="ORF">GCM10010968_01240</name>
</gene>
<name>A0ABQ2K9T2_9MICO</name>
<evidence type="ECO:0000313" key="7">
    <source>
        <dbReference type="Proteomes" id="UP000626982"/>
    </source>
</evidence>
<evidence type="ECO:0000256" key="1">
    <source>
        <dbReference type="ARBA" id="ARBA00005417"/>
    </source>
</evidence>
<dbReference type="PANTHER" id="PTHR43335:SF2">
    <property type="entry name" value="ABC TRANSPORTER, ATP-BINDING PROTEIN"/>
    <property type="match status" value="1"/>
</dbReference>
<dbReference type="PROSITE" id="PS50893">
    <property type="entry name" value="ABC_TRANSPORTER_2"/>
    <property type="match status" value="1"/>
</dbReference>
<dbReference type="InterPro" id="IPR003439">
    <property type="entry name" value="ABC_transporter-like_ATP-bd"/>
</dbReference>
<dbReference type="RefSeq" id="WP_188714934.1">
    <property type="nucleotide sequence ID" value="NZ_BAABBD010000001.1"/>
</dbReference>
<dbReference type="SMART" id="SM00382">
    <property type="entry name" value="AAA"/>
    <property type="match status" value="1"/>
</dbReference>
<keyword evidence="7" id="KW-1185">Reference proteome</keyword>
<comment type="similarity">
    <text evidence="1">Belongs to the ABC transporter superfamily.</text>
</comment>
<evidence type="ECO:0000256" key="2">
    <source>
        <dbReference type="ARBA" id="ARBA00022448"/>
    </source>
</evidence>
<dbReference type="EMBL" id="BMLM01000001">
    <property type="protein sequence ID" value="GGN77142.1"/>
    <property type="molecule type" value="Genomic_DNA"/>
</dbReference>
<dbReference type="PANTHER" id="PTHR43335">
    <property type="entry name" value="ABC TRANSPORTER, ATP-BINDING PROTEIN"/>
    <property type="match status" value="1"/>
</dbReference>